<evidence type="ECO:0000313" key="6">
    <source>
        <dbReference type="EMBL" id="SCZ80756.1"/>
    </source>
</evidence>
<comment type="similarity">
    <text evidence="1">Belongs to the glycosyl hydrolase 2 family.</text>
</comment>
<dbReference type="InterPro" id="IPR006103">
    <property type="entry name" value="Glyco_hydro_2_cat"/>
</dbReference>
<dbReference type="Pfam" id="PF22666">
    <property type="entry name" value="Glyco_hydro_2_N2"/>
    <property type="match status" value="1"/>
</dbReference>
<dbReference type="InterPro" id="IPR006102">
    <property type="entry name" value="Ig-like_GH2"/>
</dbReference>
<dbReference type="InterPro" id="IPR008979">
    <property type="entry name" value="Galactose-bd-like_sf"/>
</dbReference>
<dbReference type="Gene3D" id="2.60.120.260">
    <property type="entry name" value="Galactose-binding domain-like"/>
    <property type="match status" value="1"/>
</dbReference>
<reference evidence="6 7" key="1">
    <citation type="submission" date="2016-10" db="EMBL/GenBank/DDBJ databases">
        <authorList>
            <person name="de Groot N.N."/>
        </authorList>
    </citation>
    <scope>NUCLEOTIDE SEQUENCE [LARGE SCALE GENOMIC DNA]</scope>
    <source>
        <strain evidence="6 7">DSM 10317</strain>
    </source>
</reference>
<evidence type="ECO:0000313" key="7">
    <source>
        <dbReference type="Proteomes" id="UP000199428"/>
    </source>
</evidence>
<sequence>MYWKEMLSAIAKPDKNATRYELSTDFKYTGLQEYPRPQMQRKSYINLNGQWDYRVIDGKGQVACSGPIEVPFSPETKLSGTERHILLPEETLEYTKVFEIDKIKNNKHLLLHFGAVDQVAQVFLNGINLGIHEGGYTSFSFDITDYVVEGNNELKVKVRDYTDKVGYARGKQSLEPCGMWYSAQSGIWQTVWMEWVSDVYVTNMVITPDIDNDRVYIDLKVSEMKGQVRIIASNPDLIKDFNVENMRDDKLHVVVNLNEYKLWTPDEPQLYFITVEYGKDSFSTYFAMRHFGVEKDEKAIPRLTLNHKPLFMHGVLDQGYYPESLMTPPSDDAMIYDIEMIKNLGFNMIRKHCKVEPMRWYFHCDRLGMIVWQDIVNGGTKYDMNMICNIPTVVRPFGNTKDKNRLFLRFTGRNTEKSKEVWHKECKEMMEQLRSVPSLGQWCLFNEGWGQFDANDCLKYALKFDDTRPIDAASGWFHEGCGDVFSEHKYFEELKVKLGERPYVISEYGGFSLKVGNHVIRDAVYGYKKYSQQKDLQDAYNELMKKIKSLEIEGLAGAVFTQATDIEDEVNGLITYDRKVQKLY</sequence>
<dbReference type="SUPFAM" id="SSF51445">
    <property type="entry name" value="(Trans)glycosidases"/>
    <property type="match status" value="1"/>
</dbReference>
<dbReference type="InterPro" id="IPR054593">
    <property type="entry name" value="Beta-mannosidase-like_N2"/>
</dbReference>
<dbReference type="GO" id="GO:0004553">
    <property type="term" value="F:hydrolase activity, hydrolyzing O-glycosyl compounds"/>
    <property type="evidence" value="ECO:0007669"/>
    <property type="project" value="InterPro"/>
</dbReference>
<evidence type="ECO:0000256" key="1">
    <source>
        <dbReference type="ARBA" id="ARBA00007401"/>
    </source>
</evidence>
<feature type="domain" description="Glycoside hydrolase family 2 immunoglobulin-like beta-sandwich" evidence="3">
    <location>
        <begin position="199"/>
        <end position="289"/>
    </location>
</feature>
<evidence type="ECO:0000256" key="2">
    <source>
        <dbReference type="ARBA" id="ARBA00022801"/>
    </source>
</evidence>
<dbReference type="RefSeq" id="WP_090163735.1">
    <property type="nucleotide sequence ID" value="NZ_FMWK01000016.1"/>
</dbReference>
<evidence type="ECO:0000259" key="3">
    <source>
        <dbReference type="Pfam" id="PF00703"/>
    </source>
</evidence>
<dbReference type="SUPFAM" id="SSF49303">
    <property type="entry name" value="beta-Galactosidase/glucuronidase domain"/>
    <property type="match status" value="1"/>
</dbReference>
<gene>
    <name evidence="6" type="ORF">SAMN02910350_02459</name>
</gene>
<dbReference type="Pfam" id="PF02836">
    <property type="entry name" value="Glyco_hydro_2_C"/>
    <property type="match status" value="1"/>
</dbReference>
<feature type="domain" description="Glycoside hydrolase family 2 catalytic" evidence="4">
    <location>
        <begin position="303"/>
        <end position="580"/>
    </location>
</feature>
<feature type="domain" description="Beta-mannosidase-like galactose-binding" evidence="5">
    <location>
        <begin position="88"/>
        <end position="164"/>
    </location>
</feature>
<dbReference type="InterPro" id="IPR051913">
    <property type="entry name" value="GH2_Domain-Containing"/>
</dbReference>
<dbReference type="AlphaFoldDB" id="A0A1G5S367"/>
<dbReference type="InterPro" id="IPR017853">
    <property type="entry name" value="GH"/>
</dbReference>
<evidence type="ECO:0000259" key="4">
    <source>
        <dbReference type="Pfam" id="PF02836"/>
    </source>
</evidence>
<evidence type="ECO:0000259" key="5">
    <source>
        <dbReference type="Pfam" id="PF22666"/>
    </source>
</evidence>
<dbReference type="Gene3D" id="3.20.20.80">
    <property type="entry name" value="Glycosidases"/>
    <property type="match status" value="1"/>
</dbReference>
<dbReference type="Proteomes" id="UP000199428">
    <property type="component" value="Unassembled WGS sequence"/>
</dbReference>
<keyword evidence="2 6" id="KW-0378">Hydrolase</keyword>
<protein>
    <submittedName>
        <fullName evidence="6">Glycosyl hydrolases family 2</fullName>
    </submittedName>
</protein>
<proteinExistence type="inferred from homology"/>
<dbReference type="GO" id="GO:0005975">
    <property type="term" value="P:carbohydrate metabolic process"/>
    <property type="evidence" value="ECO:0007669"/>
    <property type="project" value="InterPro"/>
</dbReference>
<dbReference type="PANTHER" id="PTHR42732">
    <property type="entry name" value="BETA-GALACTOSIDASE"/>
    <property type="match status" value="1"/>
</dbReference>
<dbReference type="SUPFAM" id="SSF49785">
    <property type="entry name" value="Galactose-binding domain-like"/>
    <property type="match status" value="1"/>
</dbReference>
<organism evidence="6 7">
    <name type="scientific">Pseudobutyrivibrio xylanivorans</name>
    <dbReference type="NCBI Taxonomy" id="185007"/>
    <lineage>
        <taxon>Bacteria</taxon>
        <taxon>Bacillati</taxon>
        <taxon>Bacillota</taxon>
        <taxon>Clostridia</taxon>
        <taxon>Lachnospirales</taxon>
        <taxon>Lachnospiraceae</taxon>
        <taxon>Pseudobutyrivibrio</taxon>
    </lineage>
</organism>
<dbReference type="InterPro" id="IPR036156">
    <property type="entry name" value="Beta-gal/glucu_dom_sf"/>
</dbReference>
<name>A0A1G5S367_PSEXY</name>
<dbReference type="PANTHER" id="PTHR42732:SF2">
    <property type="entry name" value="BETA-MANNOSIDASE"/>
    <property type="match status" value="1"/>
</dbReference>
<accession>A0A1G5S367</accession>
<dbReference type="EMBL" id="FMWK01000016">
    <property type="protein sequence ID" value="SCZ80756.1"/>
    <property type="molecule type" value="Genomic_DNA"/>
</dbReference>
<dbReference type="Pfam" id="PF00703">
    <property type="entry name" value="Glyco_hydro_2"/>
    <property type="match status" value="1"/>
</dbReference>